<reference evidence="12" key="1">
    <citation type="journal article" date="2016" name="Nat. Genet.">
        <title>The genome sequences of Arachis duranensis and Arachis ipaensis, the diploid ancestors of cultivated peanut.</title>
        <authorList>
            <person name="Bertioli D.J."/>
            <person name="Cannon S.B."/>
            <person name="Froenicke L."/>
            <person name="Huang G."/>
            <person name="Farmer A.D."/>
            <person name="Cannon E.K."/>
            <person name="Liu X."/>
            <person name="Gao D."/>
            <person name="Clevenger J."/>
            <person name="Dash S."/>
            <person name="Ren L."/>
            <person name="Moretzsohn M.C."/>
            <person name="Shirasawa K."/>
            <person name="Huang W."/>
            <person name="Vidigal B."/>
            <person name="Abernathy B."/>
            <person name="Chu Y."/>
            <person name="Niederhuth C.E."/>
            <person name="Umale P."/>
            <person name="Araujo A.C."/>
            <person name="Kozik A."/>
            <person name="Kim K.D."/>
            <person name="Burow M.D."/>
            <person name="Varshney R.K."/>
            <person name="Wang X."/>
            <person name="Zhang X."/>
            <person name="Barkley N."/>
            <person name="Guimaraes P.M."/>
            <person name="Isobe S."/>
            <person name="Guo B."/>
            <person name="Liao B."/>
            <person name="Stalker H.T."/>
            <person name="Schmitz R.J."/>
            <person name="Scheffler B.E."/>
            <person name="Leal-Bertioli S.C."/>
            <person name="Xun X."/>
            <person name="Jackson S.A."/>
            <person name="Michelmore R."/>
            <person name="Ozias-Akins P."/>
        </authorList>
    </citation>
    <scope>NUCLEOTIDE SEQUENCE [LARGE SCALE GENOMIC DNA]</scope>
    <source>
        <strain evidence="12">cv. V14167</strain>
    </source>
</reference>
<keyword evidence="9" id="KW-0812">Transmembrane</keyword>
<keyword evidence="9" id="KW-1133">Transmembrane helix</keyword>
<evidence type="ECO:0000256" key="8">
    <source>
        <dbReference type="ARBA" id="ARBA00023329"/>
    </source>
</evidence>
<dbReference type="GeneID" id="107482341"/>
<dbReference type="OrthoDB" id="44015at2759"/>
<dbReference type="GO" id="GO:0005545">
    <property type="term" value="F:1-phosphatidylinositol binding"/>
    <property type="evidence" value="ECO:0007669"/>
    <property type="project" value="InterPro"/>
</dbReference>
<dbReference type="GO" id="GO:0032050">
    <property type="term" value="F:clathrin heavy chain binding"/>
    <property type="evidence" value="ECO:0007669"/>
    <property type="project" value="TreeGrafter"/>
</dbReference>
<dbReference type="FunFam" id="1.25.40.90:FF:000019">
    <property type="entry name" value="Clathrin coat assembly protein"/>
    <property type="match status" value="1"/>
</dbReference>
<dbReference type="FunFam" id="1.20.58.150:FF:000005">
    <property type="entry name" value="putative clathrin assembly protein At2g25430"/>
    <property type="match status" value="1"/>
</dbReference>
<dbReference type="CDD" id="cd16987">
    <property type="entry name" value="ANTH_N_AP180_plant"/>
    <property type="match status" value="1"/>
</dbReference>
<evidence type="ECO:0000256" key="2">
    <source>
        <dbReference type="ARBA" id="ARBA00004555"/>
    </source>
</evidence>
<comment type="subcellular location">
    <subcellularLocation>
        <location evidence="1">Cytoplasmic vesicle</location>
        <location evidence="1">Clathrin-coated vesicle</location>
    </subcellularLocation>
    <subcellularLocation>
        <location evidence="2">Golgi apparatus</location>
    </subcellularLocation>
    <subcellularLocation>
        <location evidence="3">Membrane</location>
        <location evidence="3">Clathrin-coated pit</location>
    </subcellularLocation>
</comment>
<comment type="caution">
    <text evidence="9">Lacks conserved residue(s) required for the propagation of feature annotation.</text>
</comment>
<protein>
    <submittedName>
        <fullName evidence="13">Clathrin coat assembly protein AP180</fullName>
    </submittedName>
</protein>
<feature type="compositionally biased region" description="Polar residues" evidence="10">
    <location>
        <begin position="307"/>
        <end position="317"/>
    </location>
</feature>
<proteinExistence type="predicted"/>
<keyword evidence="7" id="KW-0168">Coated pit</keyword>
<dbReference type="KEGG" id="adu:107482341"/>
<evidence type="ECO:0000259" key="11">
    <source>
        <dbReference type="PROSITE" id="PS50942"/>
    </source>
</evidence>
<dbReference type="Pfam" id="PF07651">
    <property type="entry name" value="ANTH"/>
    <property type="match status" value="1"/>
</dbReference>
<feature type="transmembrane region" description="Helical" evidence="9">
    <location>
        <begin position="619"/>
        <end position="637"/>
    </location>
</feature>
<evidence type="ECO:0000313" key="12">
    <source>
        <dbReference type="Proteomes" id="UP000515211"/>
    </source>
</evidence>
<organism evidence="12 13">
    <name type="scientific">Arachis duranensis</name>
    <name type="common">Wild peanut</name>
    <dbReference type="NCBI Taxonomy" id="130453"/>
    <lineage>
        <taxon>Eukaryota</taxon>
        <taxon>Viridiplantae</taxon>
        <taxon>Streptophyta</taxon>
        <taxon>Embryophyta</taxon>
        <taxon>Tracheophyta</taxon>
        <taxon>Spermatophyta</taxon>
        <taxon>Magnoliopsida</taxon>
        <taxon>eudicotyledons</taxon>
        <taxon>Gunneridae</taxon>
        <taxon>Pentapetalae</taxon>
        <taxon>rosids</taxon>
        <taxon>fabids</taxon>
        <taxon>Fabales</taxon>
        <taxon>Fabaceae</taxon>
        <taxon>Papilionoideae</taxon>
        <taxon>50 kb inversion clade</taxon>
        <taxon>dalbergioids sensu lato</taxon>
        <taxon>Dalbergieae</taxon>
        <taxon>Pterocarpus clade</taxon>
        <taxon>Arachis</taxon>
    </lineage>
</organism>
<dbReference type="SUPFAM" id="SSF89009">
    <property type="entry name" value="GAT-like domain"/>
    <property type="match status" value="1"/>
</dbReference>
<dbReference type="Gene3D" id="1.20.58.150">
    <property type="entry name" value="ANTH domain"/>
    <property type="match status" value="1"/>
</dbReference>
<dbReference type="PANTHER" id="PTHR22951">
    <property type="entry name" value="CLATHRIN ASSEMBLY PROTEIN"/>
    <property type="match status" value="1"/>
</dbReference>
<evidence type="ECO:0000256" key="6">
    <source>
        <dbReference type="ARBA" id="ARBA00023136"/>
    </source>
</evidence>
<dbReference type="GO" id="GO:0005546">
    <property type="term" value="F:phosphatidylinositol-4,5-bisphosphate binding"/>
    <property type="evidence" value="ECO:0007669"/>
    <property type="project" value="TreeGrafter"/>
</dbReference>
<feature type="domain" description="ENTH" evidence="11">
    <location>
        <begin position="21"/>
        <end position="157"/>
    </location>
</feature>
<feature type="region of interest" description="Disordered" evidence="10">
    <location>
        <begin position="307"/>
        <end position="354"/>
    </location>
</feature>
<evidence type="ECO:0000256" key="3">
    <source>
        <dbReference type="ARBA" id="ARBA00004600"/>
    </source>
</evidence>
<keyword evidence="12" id="KW-1185">Reference proteome</keyword>
<evidence type="ECO:0000256" key="10">
    <source>
        <dbReference type="SAM" id="MobiDB-lite"/>
    </source>
</evidence>
<keyword evidence="5" id="KW-0333">Golgi apparatus</keyword>
<dbReference type="GO" id="GO:0006900">
    <property type="term" value="P:vesicle budding from membrane"/>
    <property type="evidence" value="ECO:0007669"/>
    <property type="project" value="TreeGrafter"/>
</dbReference>
<dbReference type="Proteomes" id="UP000515211">
    <property type="component" value="Chromosome 4"/>
</dbReference>
<dbReference type="PROSITE" id="PS50942">
    <property type="entry name" value="ENTH"/>
    <property type="match status" value="1"/>
</dbReference>
<evidence type="ECO:0000256" key="1">
    <source>
        <dbReference type="ARBA" id="ARBA00004132"/>
    </source>
</evidence>
<dbReference type="SMART" id="SM00273">
    <property type="entry name" value="ENTH"/>
    <property type="match status" value="1"/>
</dbReference>
<dbReference type="InterPro" id="IPR013809">
    <property type="entry name" value="ENTH"/>
</dbReference>
<dbReference type="GO" id="GO:0072583">
    <property type="term" value="P:clathrin-dependent endocytosis"/>
    <property type="evidence" value="ECO:0007669"/>
    <property type="project" value="InterPro"/>
</dbReference>
<evidence type="ECO:0000256" key="7">
    <source>
        <dbReference type="ARBA" id="ARBA00023176"/>
    </source>
</evidence>
<dbReference type="PANTHER" id="PTHR22951:SF75">
    <property type="entry name" value="CLATHRIN COAT ASSEMBLY PROTEIN AP180"/>
    <property type="match status" value="1"/>
</dbReference>
<dbReference type="InterPro" id="IPR011417">
    <property type="entry name" value="ANTH_dom"/>
</dbReference>
<keyword evidence="4" id="KW-0254">Endocytosis</keyword>
<keyword evidence="8" id="KW-0968">Cytoplasmic vesicle</keyword>
<dbReference type="GO" id="GO:0000149">
    <property type="term" value="F:SNARE binding"/>
    <property type="evidence" value="ECO:0007669"/>
    <property type="project" value="TreeGrafter"/>
</dbReference>
<accession>A0A6P4CW45</accession>
<dbReference type="InterPro" id="IPR014712">
    <property type="entry name" value="ANTH_dom_sf"/>
</dbReference>
<dbReference type="InterPro" id="IPR008942">
    <property type="entry name" value="ENTH_VHS"/>
</dbReference>
<dbReference type="GO" id="GO:0048268">
    <property type="term" value="P:clathrin coat assembly"/>
    <property type="evidence" value="ECO:0007669"/>
    <property type="project" value="InterPro"/>
</dbReference>
<evidence type="ECO:0000256" key="4">
    <source>
        <dbReference type="ARBA" id="ARBA00022583"/>
    </source>
</evidence>
<dbReference type="GO" id="GO:0005794">
    <property type="term" value="C:Golgi apparatus"/>
    <property type="evidence" value="ECO:0007669"/>
    <property type="project" value="UniProtKB-SubCell"/>
</dbReference>
<dbReference type="InterPro" id="IPR048050">
    <property type="entry name" value="ANTH_N_plant"/>
</dbReference>
<dbReference type="Gene3D" id="1.25.40.90">
    <property type="match status" value="1"/>
</dbReference>
<dbReference type="GO" id="GO:0030136">
    <property type="term" value="C:clathrin-coated vesicle"/>
    <property type="evidence" value="ECO:0007669"/>
    <property type="project" value="UniProtKB-SubCell"/>
</dbReference>
<sequence length="640" mass="71302">MPSKLRKAIGAVKDQTSISLAKVTNAANLEVMILKATTHDKNQIEERYINEIVQIVSSNKLYAAACVQAIAKRIGKTRNWVVALKSLMIVLRIFQDGDVYFPKEVFLAMKQGARILNLSNFRDDSGSSPWDYTAFVRTFALYLDERLYCFLTGKLQRRFTYHHDKNHIKNDNMKDMKPSIVLDRVVNWQKLLDRAIGTRPTGSARGNRVVQVSLYAVLQESFDLYRDISDGIGVVLDSFFHLPYANAACVAAYKACDKSCKQFEELSAFYGFCKGIGIGRSYEYPTVQKVSRVLMETLQEFLEDQASFSTNDGSKPNRNLLHAGSSSSQDEKDTCSNNDGSEDEKQSQEIVVDDESKEGWELVLAESTIAPEKASPKLANDFNSFVNFLDQPLVPPIQYNPFLDPPIQQSHDDFQGSNSMTNLDVLFGVINTNEKSEATFDAQHQDFQNRNSSETIIAPTFNVLSFQSTLNMVPVEFEAQSIHNSVVAPTFRATNSNEETLVTPNEDDPFETWSTTNNLVSKQALSHSQRLHSRFSIFIAHHSSLFSSSAHSNLTQCPPFTTPQAPAPPSAINCAWSSAVNDSVVSPSRASPPSSAQRRGRLAVSGFCGFAVFFSSRPLGGTIFCFYILLFFLLVPVSSE</sequence>
<dbReference type="RefSeq" id="XP_015958276.1">
    <property type="nucleotide sequence ID" value="XM_016102790.3"/>
</dbReference>
<evidence type="ECO:0000256" key="5">
    <source>
        <dbReference type="ARBA" id="ARBA00023034"/>
    </source>
</evidence>
<gene>
    <name evidence="13" type="primary">LOC107482341</name>
</gene>
<dbReference type="GO" id="GO:0005905">
    <property type="term" value="C:clathrin-coated pit"/>
    <property type="evidence" value="ECO:0007669"/>
    <property type="project" value="UniProtKB-SubCell"/>
</dbReference>
<evidence type="ECO:0000313" key="13">
    <source>
        <dbReference type="RefSeq" id="XP_015958276.1"/>
    </source>
</evidence>
<dbReference type="SUPFAM" id="SSF48464">
    <property type="entry name" value="ENTH/VHS domain"/>
    <property type="match status" value="1"/>
</dbReference>
<evidence type="ECO:0000256" key="9">
    <source>
        <dbReference type="PROSITE-ProRule" id="PRU00243"/>
    </source>
</evidence>
<keyword evidence="6 9" id="KW-0472">Membrane</keyword>
<name>A0A6P4CW45_ARADU</name>
<reference evidence="13" key="2">
    <citation type="submission" date="2025-08" db="UniProtKB">
        <authorList>
            <consortium name="RefSeq"/>
        </authorList>
    </citation>
    <scope>IDENTIFICATION</scope>
    <source>
        <tissue evidence="13">Whole plant</tissue>
    </source>
</reference>
<dbReference type="AlphaFoldDB" id="A0A6P4CW45"/>
<dbReference type="InterPro" id="IPR045192">
    <property type="entry name" value="AP180-like"/>
</dbReference>